<dbReference type="GO" id="GO:0006281">
    <property type="term" value="P:DNA repair"/>
    <property type="evidence" value="ECO:0007669"/>
    <property type="project" value="UniProtKB-KW"/>
</dbReference>
<dbReference type="Pfam" id="PF05970">
    <property type="entry name" value="PIF1"/>
    <property type="match status" value="1"/>
</dbReference>
<dbReference type="InterPro" id="IPR010285">
    <property type="entry name" value="DNA_helicase_pif1-like_DEAD"/>
</dbReference>
<keyword evidence="1" id="KW-0547">Nucleotide-binding</keyword>
<keyword evidence="1" id="KW-0067">ATP-binding</keyword>
<dbReference type="EC" id="5.6.2.3" evidence="1"/>
<keyword evidence="1" id="KW-0347">Helicase</keyword>
<dbReference type="PANTHER" id="PTHR10492:SF57">
    <property type="entry name" value="ATP-DEPENDENT DNA HELICASE"/>
    <property type="match status" value="1"/>
</dbReference>
<evidence type="ECO:0000256" key="1">
    <source>
        <dbReference type="RuleBase" id="RU363044"/>
    </source>
</evidence>
<proteinExistence type="inferred from homology"/>
<name>A0A0L8HMP2_OCTBM</name>
<feature type="domain" description="DNA helicase Pif1-like DEAD-box helicase" evidence="4">
    <location>
        <begin position="141"/>
        <end position="283"/>
    </location>
</feature>
<dbReference type="GO" id="GO:0043139">
    <property type="term" value="F:5'-3' DNA helicase activity"/>
    <property type="evidence" value="ECO:0007669"/>
    <property type="project" value="UniProtKB-EC"/>
</dbReference>
<accession>A0A0L8HMP2</accession>
<gene>
    <name evidence="5" type="ORF">OCBIM_22011094mg</name>
</gene>
<keyword evidence="3" id="KW-0472">Membrane</keyword>
<evidence type="ECO:0000259" key="4">
    <source>
        <dbReference type="Pfam" id="PF05970"/>
    </source>
</evidence>
<comment type="catalytic activity">
    <reaction evidence="1">
        <text>ATP + H2O = ADP + phosphate + H(+)</text>
        <dbReference type="Rhea" id="RHEA:13065"/>
        <dbReference type="ChEBI" id="CHEBI:15377"/>
        <dbReference type="ChEBI" id="CHEBI:15378"/>
        <dbReference type="ChEBI" id="CHEBI:30616"/>
        <dbReference type="ChEBI" id="CHEBI:43474"/>
        <dbReference type="ChEBI" id="CHEBI:456216"/>
        <dbReference type="EC" id="5.6.2.3"/>
    </reaction>
</comment>
<reference evidence="5" key="1">
    <citation type="submission" date="2015-07" db="EMBL/GenBank/DDBJ databases">
        <title>MeaNS - Measles Nucleotide Surveillance Program.</title>
        <authorList>
            <person name="Tran T."/>
            <person name="Druce J."/>
        </authorList>
    </citation>
    <scope>NUCLEOTIDE SEQUENCE</scope>
    <source>
        <strain evidence="5">UCB-OBI-ISO-001</strain>
        <tissue evidence="5">Gonad</tissue>
    </source>
</reference>
<keyword evidence="1" id="KW-0378">Hydrolase</keyword>
<feature type="compositionally biased region" description="Polar residues" evidence="2">
    <location>
        <begin position="53"/>
        <end position="67"/>
    </location>
</feature>
<keyword evidence="1" id="KW-0233">DNA recombination</keyword>
<keyword evidence="3" id="KW-0812">Transmembrane</keyword>
<evidence type="ECO:0000256" key="3">
    <source>
        <dbReference type="SAM" id="Phobius"/>
    </source>
</evidence>
<dbReference type="Gene3D" id="3.40.50.300">
    <property type="entry name" value="P-loop containing nucleotide triphosphate hydrolases"/>
    <property type="match status" value="1"/>
</dbReference>
<feature type="transmembrane region" description="Helical" evidence="3">
    <location>
        <begin position="114"/>
        <end position="133"/>
    </location>
</feature>
<dbReference type="PANTHER" id="PTHR10492">
    <property type="match status" value="1"/>
</dbReference>
<dbReference type="GO" id="GO:0005524">
    <property type="term" value="F:ATP binding"/>
    <property type="evidence" value="ECO:0007669"/>
    <property type="project" value="UniProtKB-KW"/>
</dbReference>
<feature type="compositionally biased region" description="Low complexity" evidence="2">
    <location>
        <begin position="28"/>
        <end position="43"/>
    </location>
</feature>
<dbReference type="AlphaFoldDB" id="A0A0L8HMP2"/>
<keyword evidence="1" id="KW-0227">DNA damage</keyword>
<comment type="cofactor">
    <cofactor evidence="1">
        <name>Mg(2+)</name>
        <dbReference type="ChEBI" id="CHEBI:18420"/>
    </cofactor>
</comment>
<dbReference type="EMBL" id="KQ417747">
    <property type="protein sequence ID" value="KOF90501.1"/>
    <property type="molecule type" value="Genomic_DNA"/>
</dbReference>
<keyword evidence="1" id="KW-0234">DNA repair</keyword>
<evidence type="ECO:0000313" key="5">
    <source>
        <dbReference type="EMBL" id="KOF90501.1"/>
    </source>
</evidence>
<dbReference type="GO" id="GO:0016887">
    <property type="term" value="F:ATP hydrolysis activity"/>
    <property type="evidence" value="ECO:0007669"/>
    <property type="project" value="RHEA"/>
</dbReference>
<protein>
    <recommendedName>
        <fullName evidence="1">ATP-dependent DNA helicase</fullName>
        <ecNumber evidence="1">5.6.2.3</ecNumber>
    </recommendedName>
</protein>
<dbReference type="InterPro" id="IPR027417">
    <property type="entry name" value="P-loop_NTPase"/>
</dbReference>
<evidence type="ECO:0000256" key="2">
    <source>
        <dbReference type="SAM" id="MobiDB-lite"/>
    </source>
</evidence>
<feature type="compositionally biased region" description="Basic and acidic residues" evidence="2">
    <location>
        <begin position="72"/>
        <end position="81"/>
    </location>
</feature>
<keyword evidence="3" id="KW-1133">Transmembrane helix</keyword>
<sequence length="304" mass="33869">MENSSSIFKISFPPIPNMVGGERKSSSNATTTITTTNNHTMNTDRGMKEGADENSNTSTTTAITGAIQNNENKQEGEEKEGGILSSEVPAVVSTATTTTSNKQKERIIRISNSFVIMFLLILASLLCLCRVLLQGVSVSSLSRTLHSKYQIPINVTAESTCTFTKRETIGKLMQLSDLLIITEISIGHKHIFECLDKILQDVRDCKKPFGGLTVLLSSDWKQILPVVRHGARVRIVEATIKRSHLWDYPETLEMTTNQRLFNAGEYDEREFSNYLFDIGNGNILTIPTLVVFTILQLNELCLEY</sequence>
<feature type="region of interest" description="Disordered" evidence="2">
    <location>
        <begin position="18"/>
        <end position="88"/>
    </location>
</feature>
<organism evidence="5">
    <name type="scientific">Octopus bimaculoides</name>
    <name type="common">California two-spotted octopus</name>
    <dbReference type="NCBI Taxonomy" id="37653"/>
    <lineage>
        <taxon>Eukaryota</taxon>
        <taxon>Metazoa</taxon>
        <taxon>Spiralia</taxon>
        <taxon>Lophotrochozoa</taxon>
        <taxon>Mollusca</taxon>
        <taxon>Cephalopoda</taxon>
        <taxon>Coleoidea</taxon>
        <taxon>Octopodiformes</taxon>
        <taxon>Octopoda</taxon>
        <taxon>Incirrata</taxon>
        <taxon>Octopodidae</taxon>
        <taxon>Octopus</taxon>
    </lineage>
</organism>
<comment type="similarity">
    <text evidence="1">Belongs to the helicase family.</text>
</comment>
<dbReference type="GO" id="GO:0000723">
    <property type="term" value="P:telomere maintenance"/>
    <property type="evidence" value="ECO:0007669"/>
    <property type="project" value="InterPro"/>
</dbReference>
<dbReference type="GO" id="GO:0006310">
    <property type="term" value="P:DNA recombination"/>
    <property type="evidence" value="ECO:0007669"/>
    <property type="project" value="UniProtKB-KW"/>
</dbReference>
<feature type="non-terminal residue" evidence="5">
    <location>
        <position position="304"/>
    </location>
</feature>